<dbReference type="GO" id="GO:0016791">
    <property type="term" value="F:phosphatase activity"/>
    <property type="evidence" value="ECO:0007669"/>
    <property type="project" value="UniProtKB-ARBA"/>
</dbReference>
<evidence type="ECO:0000313" key="3">
    <source>
        <dbReference type="EMBL" id="QDL93976.1"/>
    </source>
</evidence>
<name>A0A5B8FYJ2_9RHOB</name>
<keyword evidence="3" id="KW-0614">Plasmid</keyword>
<dbReference type="Pfam" id="PF22784">
    <property type="entry name" value="PTP-SAK"/>
    <property type="match status" value="1"/>
</dbReference>
<dbReference type="InterPro" id="IPR016130">
    <property type="entry name" value="Tyr_Pase_AS"/>
</dbReference>
<dbReference type="KEGG" id="ppru:FDP22_19065"/>
<dbReference type="OrthoDB" id="9806482at2"/>
<feature type="domain" description="Tyrosine specific protein phosphatases" evidence="2">
    <location>
        <begin position="84"/>
        <end position="151"/>
    </location>
</feature>
<dbReference type="PROSITE" id="PS00383">
    <property type="entry name" value="TYR_PHOSPHATASE_1"/>
    <property type="match status" value="1"/>
</dbReference>
<dbReference type="InterPro" id="IPR000387">
    <property type="entry name" value="Tyr_Pase_dom"/>
</dbReference>
<geneLocation type="plasmid" evidence="4">
    <name>pd4m1a</name>
</geneLocation>
<dbReference type="Proteomes" id="UP000305888">
    <property type="component" value="Plasmid pD4M1A"/>
</dbReference>
<evidence type="ECO:0000256" key="1">
    <source>
        <dbReference type="ARBA" id="ARBA00022801"/>
    </source>
</evidence>
<evidence type="ECO:0000313" key="4">
    <source>
        <dbReference type="Proteomes" id="UP000305888"/>
    </source>
</evidence>
<dbReference type="PANTHER" id="PTHR23339">
    <property type="entry name" value="TYROSINE SPECIFIC PROTEIN PHOSPHATASE AND DUAL SPECIFICITY PROTEIN PHOSPHATASE"/>
    <property type="match status" value="1"/>
</dbReference>
<dbReference type="RefSeq" id="WP_138573633.1">
    <property type="nucleotide sequence ID" value="NZ_CP040819.1"/>
</dbReference>
<reference evidence="3 4" key="1">
    <citation type="submission" date="2019-06" db="EMBL/GenBank/DDBJ databases">
        <title>Genome sequence of Rhodobacteraceae bacterium D4M1.</title>
        <authorList>
            <person name="Cao J."/>
        </authorList>
    </citation>
    <scope>NUCLEOTIDE SEQUENCE [LARGE SCALE GENOMIC DNA]</scope>
    <source>
        <strain evidence="3 4">D4M1</strain>
        <plasmid evidence="4">pd4m1a</plasmid>
    </source>
</reference>
<dbReference type="SUPFAM" id="SSF52799">
    <property type="entry name" value="(Phosphotyrosine protein) phosphatases II"/>
    <property type="match status" value="1"/>
</dbReference>
<dbReference type="InterPro" id="IPR050561">
    <property type="entry name" value="PTP"/>
</dbReference>
<proteinExistence type="predicted"/>
<dbReference type="InterPro" id="IPR029021">
    <property type="entry name" value="Prot-tyrosine_phosphatase-like"/>
</dbReference>
<dbReference type="AlphaFoldDB" id="A0A5B8FYJ2"/>
<evidence type="ECO:0000259" key="2">
    <source>
        <dbReference type="PROSITE" id="PS50056"/>
    </source>
</evidence>
<gene>
    <name evidence="3" type="ORF">FDP22_19065</name>
</gene>
<accession>A0A5B8FYJ2</accession>
<dbReference type="EMBL" id="CP040819">
    <property type="protein sequence ID" value="QDL93976.1"/>
    <property type="molecule type" value="Genomic_DNA"/>
</dbReference>
<organism evidence="3 4">
    <name type="scientific">Paroceanicella profunda</name>
    <dbReference type="NCBI Taxonomy" id="2579971"/>
    <lineage>
        <taxon>Bacteria</taxon>
        <taxon>Pseudomonadati</taxon>
        <taxon>Pseudomonadota</taxon>
        <taxon>Alphaproteobacteria</taxon>
        <taxon>Rhodobacterales</taxon>
        <taxon>Paracoccaceae</taxon>
        <taxon>Paroceanicella</taxon>
    </lineage>
</organism>
<sequence length="165" mass="16930">MTPPIFPVGGADPGRLFIMPAPSAARLHDDVRHYRSQAVGTIVSLLEPAESGALGLGDEAATCAEQGLEFLAFPIPDFGVPERAAVTALVEAMVARLRDGAGVAVHCRAGIGRSGLVVSCTLAAFGASAVEAMDRVTRARGASVPETAAQRAFVMDFASRAGAAR</sequence>
<protein>
    <submittedName>
        <fullName evidence="3">Tyrosine protein phosphatase</fullName>
    </submittedName>
</protein>
<dbReference type="InterPro" id="IPR057023">
    <property type="entry name" value="PTP-SAK"/>
</dbReference>
<keyword evidence="1" id="KW-0378">Hydrolase</keyword>
<dbReference type="PROSITE" id="PS50056">
    <property type="entry name" value="TYR_PHOSPHATASE_2"/>
    <property type="match status" value="1"/>
</dbReference>
<dbReference type="FunFam" id="3.90.190.10:FF:000157">
    <property type="entry name" value="Protein-tyrosine phosphatase"/>
    <property type="match status" value="1"/>
</dbReference>
<dbReference type="Gene3D" id="3.90.190.10">
    <property type="entry name" value="Protein tyrosine phosphatase superfamily"/>
    <property type="match status" value="1"/>
</dbReference>
<keyword evidence="4" id="KW-1185">Reference proteome</keyword>